<dbReference type="Gene3D" id="1.10.510.10">
    <property type="entry name" value="Transferase(Phosphotransferase) domain 1"/>
    <property type="match status" value="1"/>
</dbReference>
<evidence type="ECO:0000256" key="4">
    <source>
        <dbReference type="ARBA" id="ARBA00022840"/>
    </source>
</evidence>
<dbReference type="Proteomes" id="UP001611383">
    <property type="component" value="Chromosome"/>
</dbReference>
<dbReference type="InterPro" id="IPR000719">
    <property type="entry name" value="Prot_kinase_dom"/>
</dbReference>
<feature type="region of interest" description="Disordered" evidence="6">
    <location>
        <begin position="273"/>
        <end position="313"/>
    </location>
</feature>
<evidence type="ECO:0000259" key="7">
    <source>
        <dbReference type="PROSITE" id="PS50011"/>
    </source>
</evidence>
<keyword evidence="3 8" id="KW-0418">Kinase</keyword>
<proteinExistence type="predicted"/>
<dbReference type="CDD" id="cd14014">
    <property type="entry name" value="STKc_PknB_like"/>
    <property type="match status" value="1"/>
</dbReference>
<keyword evidence="1" id="KW-0808">Transferase</keyword>
<dbReference type="Gene3D" id="3.30.200.20">
    <property type="entry name" value="Phosphorylase Kinase, domain 1"/>
    <property type="match status" value="1"/>
</dbReference>
<feature type="domain" description="Protein kinase" evidence="7">
    <location>
        <begin position="17"/>
        <end position="285"/>
    </location>
</feature>
<dbReference type="PANTHER" id="PTHR43289:SF6">
    <property type="entry name" value="SERINE_THREONINE-PROTEIN KINASE NEKL-3"/>
    <property type="match status" value="1"/>
</dbReference>
<dbReference type="SUPFAM" id="SSF56112">
    <property type="entry name" value="Protein kinase-like (PK-like)"/>
    <property type="match status" value="1"/>
</dbReference>
<dbReference type="SUPFAM" id="SSF52172">
    <property type="entry name" value="CheY-like"/>
    <property type="match status" value="1"/>
</dbReference>
<dbReference type="EMBL" id="CP043494">
    <property type="protein sequence ID" value="WNG51170.1"/>
    <property type="molecule type" value="Genomic_DNA"/>
</dbReference>
<evidence type="ECO:0000313" key="8">
    <source>
        <dbReference type="EMBL" id="WNG51170.1"/>
    </source>
</evidence>
<evidence type="ECO:0000256" key="3">
    <source>
        <dbReference type="ARBA" id="ARBA00022777"/>
    </source>
</evidence>
<dbReference type="GO" id="GO:0016301">
    <property type="term" value="F:kinase activity"/>
    <property type="evidence" value="ECO:0007669"/>
    <property type="project" value="UniProtKB-KW"/>
</dbReference>
<sequence length="434" mass="46637">MAGTADPWLGRVVAGRYQVTGKLGQGGMGTVYEAEQLGLERYVALKVLHPHVAKTPGATLRFQREAWLMARLKHPGAVHVFDHGTDGEDLYLAMERVFGLPLDAVLDTQGPLEVKAAVELAAQVLEVLDAAHALGMVHRDLKPSNVMLVGERSAPKVKVLDFGLAALVHDEKQERLTGSGQVLGTPAYMSPEHCRGEPLDGRADLYSMGCLLHELLVGRPPFGDSPAVEVMSGHLYRPPPPVRQLVPERDIPQEVETLVLACLDKERARRPASARELAARLREALAPPPPTRGEGKKQERTQPPPTAPTSPPTELLAKPVALIEPGGPANPHGIGTALSVAGYRVVPVGEHDSLEGMFALVVVPRSDQAQEEALTLASTLATRPHAPPVLLCGSGEDFSLMSRAVASGVYDYVPLPMDPTDLARKVSRALRSRR</sequence>
<dbReference type="InterPro" id="IPR011006">
    <property type="entry name" value="CheY-like_superfamily"/>
</dbReference>
<organism evidence="8 9">
    <name type="scientific">Archangium minus</name>
    <dbReference type="NCBI Taxonomy" id="83450"/>
    <lineage>
        <taxon>Bacteria</taxon>
        <taxon>Pseudomonadati</taxon>
        <taxon>Myxococcota</taxon>
        <taxon>Myxococcia</taxon>
        <taxon>Myxococcales</taxon>
        <taxon>Cystobacterineae</taxon>
        <taxon>Archangiaceae</taxon>
        <taxon>Archangium</taxon>
    </lineage>
</organism>
<dbReference type="PROSITE" id="PS00108">
    <property type="entry name" value="PROTEIN_KINASE_ST"/>
    <property type="match status" value="1"/>
</dbReference>
<evidence type="ECO:0000313" key="9">
    <source>
        <dbReference type="Proteomes" id="UP001611383"/>
    </source>
</evidence>
<name>A0ABY9X723_9BACT</name>
<evidence type="ECO:0000256" key="6">
    <source>
        <dbReference type="SAM" id="MobiDB-lite"/>
    </source>
</evidence>
<dbReference type="SMART" id="SM00220">
    <property type="entry name" value="S_TKc"/>
    <property type="match status" value="1"/>
</dbReference>
<gene>
    <name evidence="8" type="ORF">F0U60_48850</name>
</gene>
<dbReference type="InterPro" id="IPR008271">
    <property type="entry name" value="Ser/Thr_kinase_AS"/>
</dbReference>
<reference evidence="8 9" key="1">
    <citation type="submission" date="2019-08" db="EMBL/GenBank/DDBJ databases">
        <title>Archangium and Cystobacter genomes.</title>
        <authorList>
            <person name="Chen I.-C.K."/>
            <person name="Wielgoss S."/>
        </authorList>
    </citation>
    <scope>NUCLEOTIDE SEQUENCE [LARGE SCALE GENOMIC DNA]</scope>
    <source>
        <strain evidence="8 9">Cbm 6</strain>
    </source>
</reference>
<dbReference type="InterPro" id="IPR011009">
    <property type="entry name" value="Kinase-like_dom_sf"/>
</dbReference>
<dbReference type="Gene3D" id="3.40.50.2300">
    <property type="match status" value="1"/>
</dbReference>
<dbReference type="RefSeq" id="WP_395811126.1">
    <property type="nucleotide sequence ID" value="NZ_CP043494.1"/>
</dbReference>
<evidence type="ECO:0000256" key="1">
    <source>
        <dbReference type="ARBA" id="ARBA00022679"/>
    </source>
</evidence>
<feature type="binding site" evidence="5">
    <location>
        <position position="46"/>
    </location>
    <ligand>
        <name>ATP</name>
        <dbReference type="ChEBI" id="CHEBI:30616"/>
    </ligand>
</feature>
<feature type="compositionally biased region" description="Pro residues" evidence="6">
    <location>
        <begin position="302"/>
        <end position="311"/>
    </location>
</feature>
<accession>A0ABY9X723</accession>
<evidence type="ECO:0000256" key="2">
    <source>
        <dbReference type="ARBA" id="ARBA00022741"/>
    </source>
</evidence>
<dbReference type="Pfam" id="PF00069">
    <property type="entry name" value="Pkinase"/>
    <property type="match status" value="1"/>
</dbReference>
<evidence type="ECO:0000256" key="5">
    <source>
        <dbReference type="PROSITE-ProRule" id="PRU10141"/>
    </source>
</evidence>
<keyword evidence="2 5" id="KW-0547">Nucleotide-binding</keyword>
<dbReference type="PROSITE" id="PS00107">
    <property type="entry name" value="PROTEIN_KINASE_ATP"/>
    <property type="match status" value="1"/>
</dbReference>
<keyword evidence="9" id="KW-1185">Reference proteome</keyword>
<dbReference type="PROSITE" id="PS50011">
    <property type="entry name" value="PROTEIN_KINASE_DOM"/>
    <property type="match status" value="1"/>
</dbReference>
<keyword evidence="4 5" id="KW-0067">ATP-binding</keyword>
<dbReference type="PANTHER" id="PTHR43289">
    <property type="entry name" value="MITOGEN-ACTIVATED PROTEIN KINASE KINASE KINASE 20-RELATED"/>
    <property type="match status" value="1"/>
</dbReference>
<protein>
    <submittedName>
        <fullName evidence="8">Protein kinase</fullName>
    </submittedName>
</protein>
<dbReference type="InterPro" id="IPR017441">
    <property type="entry name" value="Protein_kinase_ATP_BS"/>
</dbReference>